<dbReference type="AlphaFoldDB" id="A0A0A9FAG5"/>
<evidence type="ECO:0000313" key="1">
    <source>
        <dbReference type="EMBL" id="JAE09342.1"/>
    </source>
</evidence>
<dbReference type="EMBL" id="GBRH01188554">
    <property type="protein sequence ID" value="JAE09342.1"/>
    <property type="molecule type" value="Transcribed_RNA"/>
</dbReference>
<reference evidence="1" key="1">
    <citation type="submission" date="2014-09" db="EMBL/GenBank/DDBJ databases">
        <authorList>
            <person name="Magalhaes I.L.F."/>
            <person name="Oliveira U."/>
            <person name="Santos F.R."/>
            <person name="Vidigal T.H.D.A."/>
            <person name="Brescovit A.D."/>
            <person name="Santos A.J."/>
        </authorList>
    </citation>
    <scope>NUCLEOTIDE SEQUENCE</scope>
    <source>
        <tissue evidence="1">Shoot tissue taken approximately 20 cm above the soil surface</tissue>
    </source>
</reference>
<accession>A0A0A9FAG5</accession>
<organism evidence="1">
    <name type="scientific">Arundo donax</name>
    <name type="common">Giant reed</name>
    <name type="synonym">Donax arundinaceus</name>
    <dbReference type="NCBI Taxonomy" id="35708"/>
    <lineage>
        <taxon>Eukaryota</taxon>
        <taxon>Viridiplantae</taxon>
        <taxon>Streptophyta</taxon>
        <taxon>Embryophyta</taxon>
        <taxon>Tracheophyta</taxon>
        <taxon>Spermatophyta</taxon>
        <taxon>Magnoliopsida</taxon>
        <taxon>Liliopsida</taxon>
        <taxon>Poales</taxon>
        <taxon>Poaceae</taxon>
        <taxon>PACMAD clade</taxon>
        <taxon>Arundinoideae</taxon>
        <taxon>Arundineae</taxon>
        <taxon>Arundo</taxon>
    </lineage>
</organism>
<name>A0A0A9FAG5_ARUDO</name>
<reference evidence="1" key="2">
    <citation type="journal article" date="2015" name="Data Brief">
        <title>Shoot transcriptome of the giant reed, Arundo donax.</title>
        <authorList>
            <person name="Barrero R.A."/>
            <person name="Guerrero F.D."/>
            <person name="Moolhuijzen P."/>
            <person name="Goolsby J.A."/>
            <person name="Tidwell J."/>
            <person name="Bellgard S.E."/>
            <person name="Bellgard M.I."/>
        </authorList>
    </citation>
    <scope>NUCLEOTIDE SEQUENCE</scope>
    <source>
        <tissue evidence="1">Shoot tissue taken approximately 20 cm above the soil surface</tissue>
    </source>
</reference>
<sequence length="26" mass="3015">MCNQVSELPSTRHDKKIDLKKDIITT</sequence>
<protein>
    <submittedName>
        <fullName evidence="1">Uncharacterized protein</fullName>
    </submittedName>
</protein>
<proteinExistence type="predicted"/>